<comment type="similarity">
    <text evidence="2">Belongs to the fatty acid desaturase type 2 family.</text>
</comment>
<keyword evidence="6" id="KW-0560">Oxidoreductase</keyword>
<reference evidence="13 14" key="1">
    <citation type="submission" date="2014-02" db="EMBL/GenBank/DDBJ databases">
        <title>Expanding our view of genomic diversity in Candidatus Accumulibacter clades.</title>
        <authorList>
            <person name="Skennerton C.T."/>
            <person name="Barr J.J."/>
            <person name="Slater F.R."/>
            <person name="Bond P.L."/>
            <person name="Tyson G.W."/>
        </authorList>
    </citation>
    <scope>NUCLEOTIDE SEQUENCE [LARGE SCALE GENOMIC DNA]</scope>
    <source>
        <strain evidence="14">BA-92</strain>
    </source>
</reference>
<dbReference type="STRING" id="1454003.AW10_00610"/>
<name>A0A011PZX9_9PROT</name>
<dbReference type="EMBL" id="JEMX01000011">
    <property type="protein sequence ID" value="EXI82502.1"/>
    <property type="molecule type" value="Genomic_DNA"/>
</dbReference>
<keyword evidence="7" id="KW-0408">Iron</keyword>
<dbReference type="Proteomes" id="UP000021816">
    <property type="component" value="Unassembled WGS sequence"/>
</dbReference>
<evidence type="ECO:0000259" key="12">
    <source>
        <dbReference type="Pfam" id="PF01610"/>
    </source>
</evidence>
<evidence type="ECO:0000256" key="1">
    <source>
        <dbReference type="ARBA" id="ARBA00004141"/>
    </source>
</evidence>
<dbReference type="InterPro" id="IPR002560">
    <property type="entry name" value="Transposase_DDE"/>
</dbReference>
<dbReference type="InterPro" id="IPR005804">
    <property type="entry name" value="FA_desaturase_dom"/>
</dbReference>
<feature type="transmembrane region" description="Helical" evidence="10">
    <location>
        <begin position="12"/>
        <end position="32"/>
    </location>
</feature>
<comment type="subcellular location">
    <subcellularLocation>
        <location evidence="1">Membrane</location>
        <topology evidence="1">Multi-pass membrane protein</topology>
    </subcellularLocation>
</comment>
<evidence type="ECO:0000256" key="3">
    <source>
        <dbReference type="ARBA" id="ARBA00022692"/>
    </source>
</evidence>
<protein>
    <submittedName>
        <fullName evidence="13">Fatty acid desaturase</fullName>
    </submittedName>
</protein>
<dbReference type="Pfam" id="PF01610">
    <property type="entry name" value="DDE_Tnp_ISL3"/>
    <property type="match status" value="1"/>
</dbReference>
<dbReference type="CDD" id="cd03505">
    <property type="entry name" value="Delta9-FADS-like"/>
    <property type="match status" value="1"/>
</dbReference>
<comment type="caution">
    <text evidence="13">The sequence shown here is derived from an EMBL/GenBank/DDBJ whole genome shotgun (WGS) entry which is preliminary data.</text>
</comment>
<dbReference type="GO" id="GO:0016020">
    <property type="term" value="C:membrane"/>
    <property type="evidence" value="ECO:0007669"/>
    <property type="project" value="UniProtKB-SubCell"/>
</dbReference>
<feature type="domain" description="Transposase IS204/IS1001/IS1096/IS1165 DDE" evidence="12">
    <location>
        <begin position="267"/>
        <end position="384"/>
    </location>
</feature>
<dbReference type="PANTHER" id="PTHR11351:SF33">
    <property type="entry name" value="DELTA-9 FATTY ACID DESATURASE, DESA"/>
    <property type="match status" value="1"/>
</dbReference>
<dbReference type="GO" id="GO:0016717">
    <property type="term" value="F:oxidoreductase activity, acting on paired donors, with oxidation of a pair of donors resulting in the reduction of molecular oxygen to two molecules of water"/>
    <property type="evidence" value="ECO:0007669"/>
    <property type="project" value="InterPro"/>
</dbReference>
<dbReference type="InterPro" id="IPR015876">
    <property type="entry name" value="Acyl-CoA_DS"/>
</dbReference>
<keyword evidence="4" id="KW-0276">Fatty acid metabolism</keyword>
<evidence type="ECO:0000256" key="2">
    <source>
        <dbReference type="ARBA" id="ARBA00008749"/>
    </source>
</evidence>
<keyword evidence="8" id="KW-0443">Lipid metabolism</keyword>
<gene>
    <name evidence="13" type="ORF">AW10_00610</name>
</gene>
<dbReference type="Pfam" id="PF00487">
    <property type="entry name" value="FA_desaturase"/>
    <property type="match status" value="1"/>
</dbReference>
<evidence type="ECO:0000256" key="7">
    <source>
        <dbReference type="ARBA" id="ARBA00023004"/>
    </source>
</evidence>
<evidence type="ECO:0000256" key="4">
    <source>
        <dbReference type="ARBA" id="ARBA00022832"/>
    </source>
</evidence>
<evidence type="ECO:0000313" key="14">
    <source>
        <dbReference type="Proteomes" id="UP000021816"/>
    </source>
</evidence>
<keyword evidence="5 10" id="KW-1133">Transmembrane helix</keyword>
<evidence type="ECO:0000256" key="10">
    <source>
        <dbReference type="SAM" id="Phobius"/>
    </source>
</evidence>
<evidence type="ECO:0000256" key="5">
    <source>
        <dbReference type="ARBA" id="ARBA00022989"/>
    </source>
</evidence>
<evidence type="ECO:0000313" key="13">
    <source>
        <dbReference type="EMBL" id="EXI82502.1"/>
    </source>
</evidence>
<keyword evidence="3 10" id="KW-0812">Transmembrane</keyword>
<evidence type="ECO:0000256" key="6">
    <source>
        <dbReference type="ARBA" id="ARBA00023002"/>
    </source>
</evidence>
<accession>A0A011PZX9</accession>
<feature type="transmembrane region" description="Helical" evidence="10">
    <location>
        <begin position="163"/>
        <end position="181"/>
    </location>
</feature>
<sequence>MYAGIVDWPWWAYVLATLALTHVTIASVTIFLHRHQAHRALDLHPLVAHFFRCWLWLTTGMVTKEWAAIHRKHHGKCETAEDPHSPQVYGIHRVLWAGVFLYVKEARNTETLQRYGHGTPNDWIENHLYSPWHKLGVVLMLAIDIAVFGVLAGPLIWAVQVVWIPFWAAGVINGLGHFWGYRNFSTEDASTNLSPWGILIGGEELHNNHHAFPTSAKLSNRWYEFDIGWLYIRILAALGLAQVKKVAPKPRLGSLRPVVDLDTLQAVITNRYDVLARYTQSLKQVYREEIGKRRDGSRFKGLKPWLAEHAGDVPQELRGRLELLRGESRALSTLYAMRQELVAIWERSNASREHLLKTLQDWCERAENSGVRQLQELSMRLRSYAPA</sequence>
<dbReference type="PANTHER" id="PTHR11351">
    <property type="entry name" value="ACYL-COA DESATURASE"/>
    <property type="match status" value="1"/>
</dbReference>
<dbReference type="GO" id="GO:0006631">
    <property type="term" value="P:fatty acid metabolic process"/>
    <property type="evidence" value="ECO:0007669"/>
    <property type="project" value="UniProtKB-KW"/>
</dbReference>
<evidence type="ECO:0000259" key="11">
    <source>
        <dbReference type="Pfam" id="PF00487"/>
    </source>
</evidence>
<organism evidence="13 14">
    <name type="scientific">Candidatus Accumulibacter appositus</name>
    <dbReference type="NCBI Taxonomy" id="1454003"/>
    <lineage>
        <taxon>Bacteria</taxon>
        <taxon>Pseudomonadati</taxon>
        <taxon>Pseudomonadota</taxon>
        <taxon>Betaproteobacteria</taxon>
        <taxon>Candidatus Accumulibacter</taxon>
    </lineage>
</organism>
<evidence type="ECO:0000256" key="8">
    <source>
        <dbReference type="ARBA" id="ARBA00023098"/>
    </source>
</evidence>
<feature type="transmembrane region" description="Helical" evidence="10">
    <location>
        <begin position="135"/>
        <end position="157"/>
    </location>
</feature>
<dbReference type="AlphaFoldDB" id="A0A011PZX9"/>
<dbReference type="PATRIC" id="fig|1454003.3.peg.622"/>
<proteinExistence type="inferred from homology"/>
<evidence type="ECO:0000256" key="9">
    <source>
        <dbReference type="ARBA" id="ARBA00023136"/>
    </source>
</evidence>
<keyword evidence="9 10" id="KW-0472">Membrane</keyword>
<feature type="domain" description="Fatty acid desaturase" evidence="11">
    <location>
        <begin position="9"/>
        <end position="214"/>
    </location>
</feature>